<dbReference type="AlphaFoldDB" id="A0AAN3YXL0"/>
<dbReference type="RefSeq" id="WP_004248632.1">
    <property type="nucleotide sequence ID" value="NZ_CP021852.1"/>
</dbReference>
<sequence>MKKAWVILWEDYENYDDFDFKNRTESIVLILKGNSDFSYVSELLPALYVAQCKDVDQKFNYAVSNNVEKNELGLETQFSLVRGEHCSRRMWVGQAPSLVAKLVENFEMKGDPLNPIACWDEIRPSSLGV</sequence>
<proteinExistence type="predicted"/>
<accession>A0AAN3YXL0</accession>
<dbReference type="Proteomes" id="UP001171165">
    <property type="component" value="Unassembled WGS sequence"/>
</dbReference>
<reference evidence="1" key="1">
    <citation type="submission" date="2023-06" db="EMBL/GenBank/DDBJ databases">
        <authorList>
            <consortium name="Clinical and Environmental Microbiology Branch: Whole genome sequencing antimicrobial resistance pathogens in the healthcare setting"/>
        </authorList>
    </citation>
    <scope>NUCLEOTIDE SEQUENCE</scope>
    <source>
        <strain evidence="1">Microbial</strain>
    </source>
</reference>
<organism evidence="1 2">
    <name type="scientific">Proteus mirabilis</name>
    <dbReference type="NCBI Taxonomy" id="584"/>
    <lineage>
        <taxon>Bacteria</taxon>
        <taxon>Pseudomonadati</taxon>
        <taxon>Pseudomonadota</taxon>
        <taxon>Gammaproteobacteria</taxon>
        <taxon>Enterobacterales</taxon>
        <taxon>Morganellaceae</taxon>
        <taxon>Proteus</taxon>
    </lineage>
</organism>
<name>A0AAN3YXL0_PROMI</name>
<gene>
    <name evidence="1" type="ORF">PW210_003487</name>
</gene>
<protein>
    <submittedName>
        <fullName evidence="1">Uncharacterized protein</fullName>
    </submittedName>
</protein>
<comment type="caution">
    <text evidence="1">The sequence shown here is derived from an EMBL/GenBank/DDBJ whole genome shotgun (WGS) entry which is preliminary data.</text>
</comment>
<dbReference type="EMBL" id="ABKSPD020000016">
    <property type="protein sequence ID" value="EKW9777617.1"/>
    <property type="molecule type" value="Genomic_DNA"/>
</dbReference>
<evidence type="ECO:0000313" key="2">
    <source>
        <dbReference type="Proteomes" id="UP001171165"/>
    </source>
</evidence>
<evidence type="ECO:0000313" key="1">
    <source>
        <dbReference type="EMBL" id="EKW9777617.1"/>
    </source>
</evidence>